<name>A0A9N8H9Y1_9STRA</name>
<feature type="compositionally biased region" description="Basic and acidic residues" evidence="1">
    <location>
        <begin position="576"/>
        <end position="593"/>
    </location>
</feature>
<sequence>MPQRPKRQESSAKKMLGTKGRSRISFGRKGRKKKSRGYEEDEMNIFCSSGLVSRDFILEKLQEVKNNRDIVKLEVEDLIIAKEHSSLIQFVKALLVGENRPWKRIDFIDSFPSCEFSWWEGIKKELMREYDMSIDDASKYTNCITIQANVELNEGSAKNSVVALFNRFLEDKDIQGIDFGGALFGIRNASIPEALNRLFDEDCVLKDSTVVTVKCGWPSTEEERSDQMWEDTIRSCVMKLDGTAIVKEGYTHLVPSGPRRMQRRQAVQCGVRPTKSLDESAARALVSSLILGCESMPKGKANDPSLSNFCANGFSSRSMHEGFHKCAVGQGTTAKGMRLSNSGGLIGSRAQRSQSNSLPGEHITEPDDEAIPTSNARWGSGSQSSRSRSPIRISPKPTRVRRTRSMGLGQALDSNINISPKDPDLRLEASTPRRSGRKVSAIPRPSAKTKLQRAKSMGHYLSDMKDVKRDDKDQISQAAGLSPKRFVRSSSTPSPIRTRRLQSAEDRNRDRVNAQWTDTTHPACIRMRRYKNMGLGDEASDEAYDEESVKQPEHRREQRPSSETIRRTKSNGSNSRYHEKAKRSASEKLHGTRSDGYQCHSDIPDYDWSNKDVRYDWSKGIYTRMEVPSAA</sequence>
<accession>A0A9N8H9Y1</accession>
<evidence type="ECO:0000313" key="3">
    <source>
        <dbReference type="Proteomes" id="UP001153069"/>
    </source>
</evidence>
<proteinExistence type="predicted"/>
<keyword evidence="3" id="KW-1185">Reference proteome</keyword>
<feature type="region of interest" description="Disordered" evidence="1">
    <location>
        <begin position="467"/>
        <end position="517"/>
    </location>
</feature>
<feature type="region of interest" description="Disordered" evidence="1">
    <location>
        <begin position="1"/>
        <end position="35"/>
    </location>
</feature>
<feature type="compositionally biased region" description="Low complexity" evidence="1">
    <location>
        <begin position="379"/>
        <end position="395"/>
    </location>
</feature>
<evidence type="ECO:0000256" key="1">
    <source>
        <dbReference type="SAM" id="MobiDB-lite"/>
    </source>
</evidence>
<feature type="compositionally biased region" description="Basic residues" evidence="1">
    <location>
        <begin position="20"/>
        <end position="35"/>
    </location>
</feature>
<reference evidence="2" key="1">
    <citation type="submission" date="2020-06" db="EMBL/GenBank/DDBJ databases">
        <authorList>
            <consortium name="Plant Systems Biology data submission"/>
        </authorList>
    </citation>
    <scope>NUCLEOTIDE SEQUENCE</scope>
    <source>
        <strain evidence="2">D6</strain>
    </source>
</reference>
<organism evidence="2 3">
    <name type="scientific">Seminavis robusta</name>
    <dbReference type="NCBI Taxonomy" id="568900"/>
    <lineage>
        <taxon>Eukaryota</taxon>
        <taxon>Sar</taxon>
        <taxon>Stramenopiles</taxon>
        <taxon>Ochrophyta</taxon>
        <taxon>Bacillariophyta</taxon>
        <taxon>Bacillariophyceae</taxon>
        <taxon>Bacillariophycidae</taxon>
        <taxon>Naviculales</taxon>
        <taxon>Naviculaceae</taxon>
        <taxon>Seminavis</taxon>
    </lineage>
</organism>
<feature type="compositionally biased region" description="Basic and acidic residues" evidence="1">
    <location>
        <begin position="502"/>
        <end position="512"/>
    </location>
</feature>
<evidence type="ECO:0000313" key="2">
    <source>
        <dbReference type="EMBL" id="CAB9502213.1"/>
    </source>
</evidence>
<dbReference type="Proteomes" id="UP001153069">
    <property type="component" value="Unassembled WGS sequence"/>
</dbReference>
<dbReference type="EMBL" id="CAICTM010000129">
    <property type="protein sequence ID" value="CAB9502213.1"/>
    <property type="molecule type" value="Genomic_DNA"/>
</dbReference>
<dbReference type="AlphaFoldDB" id="A0A9N8H9Y1"/>
<feature type="compositionally biased region" description="Basic and acidic residues" evidence="1">
    <location>
        <begin position="1"/>
        <end position="12"/>
    </location>
</feature>
<protein>
    <submittedName>
        <fullName evidence="2">Uncharacterized protein</fullName>
    </submittedName>
</protein>
<feature type="compositionally biased region" description="Basic and acidic residues" evidence="1">
    <location>
        <begin position="547"/>
        <end position="566"/>
    </location>
</feature>
<comment type="caution">
    <text evidence="2">The sequence shown here is derived from an EMBL/GenBank/DDBJ whole genome shotgun (WGS) entry which is preliminary data.</text>
</comment>
<gene>
    <name evidence="2" type="ORF">SEMRO_130_G062010.1</name>
</gene>
<feature type="region of interest" description="Disordered" evidence="1">
    <location>
        <begin position="539"/>
        <end position="611"/>
    </location>
</feature>
<feature type="region of interest" description="Disordered" evidence="1">
    <location>
        <begin position="338"/>
        <end position="454"/>
    </location>
</feature>